<proteinExistence type="predicted"/>
<dbReference type="AlphaFoldDB" id="A0A448UEL5"/>
<reference evidence="1 2" key="1">
    <citation type="submission" date="2018-12" db="EMBL/GenBank/DDBJ databases">
        <authorList>
            <consortium name="Pathogen Informatics"/>
        </authorList>
    </citation>
    <scope>NUCLEOTIDE SEQUENCE [LARGE SCALE GENOMIC DNA]</scope>
    <source>
        <strain evidence="1 2">NCTC12227</strain>
    </source>
</reference>
<name>A0A448UEL5_9NEIS</name>
<keyword evidence="2" id="KW-1185">Reference proteome</keyword>
<sequence>MFLEKDKRVQEFAETGGGKVGAMRSASQGSFNIYADTGSSESDEYGGIYDKSTVGKQVRLVVTIEYGVD</sequence>
<dbReference type="EMBL" id="LR134516">
    <property type="protein sequence ID" value="VEJ22320.1"/>
    <property type="molecule type" value="Genomic_DNA"/>
</dbReference>
<dbReference type="KEGG" id="nani:NCTC12227_02109"/>
<gene>
    <name evidence="1" type="ORF">NCTC12227_02109</name>
</gene>
<protein>
    <submittedName>
        <fullName evidence="1">Uncharacterized protein</fullName>
    </submittedName>
</protein>
<accession>A0A448UEL5</accession>
<dbReference type="Proteomes" id="UP000268229">
    <property type="component" value="Chromosome"/>
</dbReference>
<evidence type="ECO:0000313" key="1">
    <source>
        <dbReference type="EMBL" id="VEJ22320.1"/>
    </source>
</evidence>
<evidence type="ECO:0000313" key="2">
    <source>
        <dbReference type="Proteomes" id="UP000268229"/>
    </source>
</evidence>
<organism evidence="1 2">
    <name type="scientific">Neisseria animaloris</name>
    <dbReference type="NCBI Taxonomy" id="326522"/>
    <lineage>
        <taxon>Bacteria</taxon>
        <taxon>Pseudomonadati</taxon>
        <taxon>Pseudomonadota</taxon>
        <taxon>Betaproteobacteria</taxon>
        <taxon>Neisseriales</taxon>
        <taxon>Neisseriaceae</taxon>
        <taxon>Neisseria</taxon>
    </lineage>
</organism>